<feature type="compositionally biased region" description="Low complexity" evidence="1">
    <location>
        <begin position="267"/>
        <end position="278"/>
    </location>
</feature>
<sequence length="315" mass="35076">MSDFVILSLILFLVVCLILTVTAFVFYSGLLSEISVRTGSPPVKKITIAYKFKKGSYRDRGSAFTESCSIAPKLCSIGVYYDNPSEAEDECCRYVVGSILSQDEEKTDEELQRLYEKFGYRVISFPEITCAVTSSFPNRCMLSPICGAYRVFPELHSYITERGLSAYPFIEICKGELIHYMCPLENQDSFFVPELLEKQTESVEETETDKDADGAHAGCTSESGVAVMEEDAESSEMSERTLPVVQQSPPLDERDSQTEEGDQGAKGSSESVGSGSSFEELDMDIDEEKEREDVEEDHVEDNDKRGIIEGELNEG</sequence>
<proteinExistence type="predicted"/>
<name>A0AA88NJT7_TACVA</name>
<feature type="region of interest" description="Disordered" evidence="1">
    <location>
        <begin position="199"/>
        <end position="315"/>
    </location>
</feature>
<dbReference type="InterPro" id="IPR011256">
    <property type="entry name" value="Reg_factor_effector_dom_sf"/>
</dbReference>
<evidence type="ECO:0000313" key="2">
    <source>
        <dbReference type="EMBL" id="KAK2857975.1"/>
    </source>
</evidence>
<gene>
    <name evidence="2" type="ORF">Q7C36_005894</name>
</gene>
<dbReference type="GO" id="GO:0005657">
    <property type="term" value="C:replication fork"/>
    <property type="evidence" value="ECO:0007669"/>
    <property type="project" value="TreeGrafter"/>
</dbReference>
<dbReference type="Gene3D" id="3.20.80.10">
    <property type="entry name" value="Regulatory factor, effector binding domain"/>
    <property type="match status" value="1"/>
</dbReference>
<dbReference type="SUPFAM" id="SSF55136">
    <property type="entry name" value="Probable bacterial effector-binding domain"/>
    <property type="match status" value="1"/>
</dbReference>
<organism evidence="2 3">
    <name type="scientific">Tachysurus vachellii</name>
    <name type="common">Darkbarbel catfish</name>
    <name type="synonym">Pelteobagrus vachellii</name>
    <dbReference type="NCBI Taxonomy" id="175792"/>
    <lineage>
        <taxon>Eukaryota</taxon>
        <taxon>Metazoa</taxon>
        <taxon>Chordata</taxon>
        <taxon>Craniata</taxon>
        <taxon>Vertebrata</taxon>
        <taxon>Euteleostomi</taxon>
        <taxon>Actinopterygii</taxon>
        <taxon>Neopterygii</taxon>
        <taxon>Teleostei</taxon>
        <taxon>Ostariophysi</taxon>
        <taxon>Siluriformes</taxon>
        <taxon>Bagridae</taxon>
        <taxon>Tachysurus</taxon>
    </lineage>
</organism>
<evidence type="ECO:0000256" key="1">
    <source>
        <dbReference type="SAM" id="MobiDB-lite"/>
    </source>
</evidence>
<dbReference type="AlphaFoldDB" id="A0AA88NJT7"/>
<dbReference type="Proteomes" id="UP001187315">
    <property type="component" value="Unassembled WGS sequence"/>
</dbReference>
<reference evidence="2" key="1">
    <citation type="submission" date="2023-08" db="EMBL/GenBank/DDBJ databases">
        <title>Pelteobagrus vachellii genome.</title>
        <authorList>
            <person name="Liu H."/>
        </authorList>
    </citation>
    <scope>NUCLEOTIDE SEQUENCE</scope>
    <source>
        <strain evidence="2">PRFRI_2022a</strain>
        <tissue evidence="2">Muscle</tissue>
    </source>
</reference>
<dbReference type="GO" id="GO:0106300">
    <property type="term" value="P:protein-DNA covalent cross-linking repair"/>
    <property type="evidence" value="ECO:0007669"/>
    <property type="project" value="TreeGrafter"/>
</dbReference>
<dbReference type="GO" id="GO:0005634">
    <property type="term" value="C:nucleus"/>
    <property type="evidence" value="ECO:0007669"/>
    <property type="project" value="TreeGrafter"/>
</dbReference>
<protein>
    <submittedName>
        <fullName evidence="2">Uncharacterized protein</fullName>
    </submittedName>
</protein>
<dbReference type="EMBL" id="JAVHJS010000005">
    <property type="protein sequence ID" value="KAK2857975.1"/>
    <property type="molecule type" value="Genomic_DNA"/>
</dbReference>
<evidence type="ECO:0000313" key="3">
    <source>
        <dbReference type="Proteomes" id="UP001187315"/>
    </source>
</evidence>
<dbReference type="GO" id="GO:0005789">
    <property type="term" value="C:endoplasmic reticulum membrane"/>
    <property type="evidence" value="ECO:0007669"/>
    <property type="project" value="TreeGrafter"/>
</dbReference>
<dbReference type="GO" id="GO:0061709">
    <property type="term" value="P:reticulophagy"/>
    <property type="evidence" value="ECO:0007669"/>
    <property type="project" value="TreeGrafter"/>
</dbReference>
<dbReference type="GO" id="GO:0000421">
    <property type="term" value="C:autophagosome membrane"/>
    <property type="evidence" value="ECO:0007669"/>
    <property type="project" value="TreeGrafter"/>
</dbReference>
<feature type="compositionally biased region" description="Acidic residues" evidence="1">
    <location>
        <begin position="279"/>
        <end position="300"/>
    </location>
</feature>
<dbReference type="PANTHER" id="PTHR15949:SF3">
    <property type="entry name" value="TESTIS-EXPRESSED PROTEIN 264"/>
    <property type="match status" value="1"/>
</dbReference>
<keyword evidence="3" id="KW-1185">Reference proteome</keyword>
<dbReference type="PANTHER" id="PTHR15949">
    <property type="entry name" value="TESTIS-EXPRESSED PROTEIN 264"/>
    <property type="match status" value="1"/>
</dbReference>
<accession>A0AA88NJT7</accession>
<comment type="caution">
    <text evidence="2">The sequence shown here is derived from an EMBL/GenBank/DDBJ whole genome shotgun (WGS) entry which is preliminary data.</text>
</comment>